<protein>
    <submittedName>
        <fullName evidence="1">Uncharacterized protein</fullName>
    </submittedName>
</protein>
<dbReference type="RefSeq" id="WP_009282279.1">
    <property type="nucleotide sequence ID" value="NZ_CAIT01000006.1"/>
</dbReference>
<gene>
    <name evidence="1" type="ORF">BN8_02814</name>
</gene>
<reference evidence="1 2" key="1">
    <citation type="journal article" date="2012" name="J. Bacteriol.">
        <title>Genome Sequence of the Filamentous Bacterium Fibrisoma limi BUZ 3T.</title>
        <authorList>
            <person name="Filippini M."/>
            <person name="Qi W."/>
            <person name="Jaenicke S."/>
            <person name="Goesmann A."/>
            <person name="Smits T.H."/>
            <person name="Bagheri H.C."/>
        </authorList>
    </citation>
    <scope>NUCLEOTIDE SEQUENCE [LARGE SCALE GENOMIC DNA]</scope>
    <source>
        <strain evidence="2">BUZ 3T</strain>
    </source>
</reference>
<organism evidence="1 2">
    <name type="scientific">Fibrisoma limi BUZ 3</name>
    <dbReference type="NCBI Taxonomy" id="1185876"/>
    <lineage>
        <taxon>Bacteria</taxon>
        <taxon>Pseudomonadati</taxon>
        <taxon>Bacteroidota</taxon>
        <taxon>Cytophagia</taxon>
        <taxon>Cytophagales</taxon>
        <taxon>Spirosomataceae</taxon>
        <taxon>Fibrisoma</taxon>
    </lineage>
</organism>
<evidence type="ECO:0000313" key="2">
    <source>
        <dbReference type="Proteomes" id="UP000009309"/>
    </source>
</evidence>
<sequence>MTIIIDKNASAADVEKQIKKASKKKAKGFDALKHAGKVRWEQDPLTYQHEVRGE</sequence>
<accession>I2GIH4</accession>
<comment type="caution">
    <text evidence="1">The sequence shown here is derived from an EMBL/GenBank/DDBJ whole genome shotgun (WGS) entry which is preliminary data.</text>
</comment>
<proteinExistence type="predicted"/>
<dbReference type="AlphaFoldDB" id="I2GIH4"/>
<keyword evidence="2" id="KW-1185">Reference proteome</keyword>
<dbReference type="Proteomes" id="UP000009309">
    <property type="component" value="Unassembled WGS sequence"/>
</dbReference>
<name>I2GIH4_9BACT</name>
<evidence type="ECO:0000313" key="1">
    <source>
        <dbReference type="EMBL" id="CCH53699.1"/>
    </source>
</evidence>
<dbReference type="EMBL" id="CAIT01000006">
    <property type="protein sequence ID" value="CCH53699.1"/>
    <property type="molecule type" value="Genomic_DNA"/>
</dbReference>